<keyword evidence="1" id="KW-0732">Signal</keyword>
<evidence type="ECO:0000259" key="2">
    <source>
        <dbReference type="Pfam" id="PF07883"/>
    </source>
</evidence>
<name>A0A554VRF7_9FLAO</name>
<comment type="caution">
    <text evidence="3">The sequence shown here is derived from an EMBL/GenBank/DDBJ whole genome shotgun (WGS) entry which is preliminary data.</text>
</comment>
<dbReference type="OrthoDB" id="9814751at2"/>
<accession>A0A554VRF7</accession>
<gene>
    <name evidence="3" type="ORF">FOF46_01050</name>
</gene>
<dbReference type="InterPro" id="IPR011051">
    <property type="entry name" value="RmlC_Cupin_sf"/>
</dbReference>
<evidence type="ECO:0000313" key="3">
    <source>
        <dbReference type="EMBL" id="TSE11244.1"/>
    </source>
</evidence>
<dbReference type="SUPFAM" id="SSF51182">
    <property type="entry name" value="RmlC-like cupins"/>
    <property type="match status" value="1"/>
</dbReference>
<feature type="signal peptide" evidence="1">
    <location>
        <begin position="1"/>
        <end position="22"/>
    </location>
</feature>
<reference evidence="3 4" key="1">
    <citation type="submission" date="2019-07" db="EMBL/GenBank/DDBJ databases">
        <title>The draft genome sequence of Aquimarina algiphila M91.</title>
        <authorList>
            <person name="Meng X."/>
        </authorList>
    </citation>
    <scope>NUCLEOTIDE SEQUENCE [LARGE SCALE GENOMIC DNA]</scope>
    <source>
        <strain evidence="3 4">M91</strain>
    </source>
</reference>
<dbReference type="RefSeq" id="WP_143915168.1">
    <property type="nucleotide sequence ID" value="NZ_CANMIK010000032.1"/>
</dbReference>
<protein>
    <submittedName>
        <fullName evidence="3">Cupin domain-containing protein</fullName>
    </submittedName>
</protein>
<dbReference type="InterPro" id="IPR014710">
    <property type="entry name" value="RmlC-like_jellyroll"/>
</dbReference>
<evidence type="ECO:0000313" key="4">
    <source>
        <dbReference type="Proteomes" id="UP000318833"/>
    </source>
</evidence>
<dbReference type="EMBL" id="VLNR01000002">
    <property type="protein sequence ID" value="TSE11244.1"/>
    <property type="molecule type" value="Genomic_DNA"/>
</dbReference>
<dbReference type="InterPro" id="IPR013096">
    <property type="entry name" value="Cupin_2"/>
</dbReference>
<feature type="chain" id="PRO_5021960064" evidence="1">
    <location>
        <begin position="23"/>
        <end position="281"/>
    </location>
</feature>
<dbReference type="Gene3D" id="2.60.120.10">
    <property type="entry name" value="Jelly Rolls"/>
    <property type="match status" value="1"/>
</dbReference>
<proteinExistence type="predicted"/>
<dbReference type="Proteomes" id="UP000318833">
    <property type="component" value="Unassembled WGS sequence"/>
</dbReference>
<dbReference type="AlphaFoldDB" id="A0A554VRF7"/>
<keyword evidence="4" id="KW-1185">Reference proteome</keyword>
<feature type="domain" description="Cupin type-2" evidence="2">
    <location>
        <begin position="227"/>
        <end position="275"/>
    </location>
</feature>
<dbReference type="Pfam" id="PF07883">
    <property type="entry name" value="Cupin_2"/>
    <property type="match status" value="1"/>
</dbReference>
<organism evidence="3 4">
    <name type="scientific">Aquimarina algiphila</name>
    <dbReference type="NCBI Taxonomy" id="2047982"/>
    <lineage>
        <taxon>Bacteria</taxon>
        <taxon>Pseudomonadati</taxon>
        <taxon>Bacteroidota</taxon>
        <taxon>Flavobacteriia</taxon>
        <taxon>Flavobacteriales</taxon>
        <taxon>Flavobacteriaceae</taxon>
        <taxon>Aquimarina</taxon>
    </lineage>
</organism>
<evidence type="ECO:0000256" key="1">
    <source>
        <dbReference type="SAM" id="SignalP"/>
    </source>
</evidence>
<sequence length="281" mass="31800">MKTLNTLIATLFCGLFMMSICAQRISASEVTPDAENKTKTVLKIEVEKILNTYIEDYRNDRHAREKRIVGIEVPEVDGKWTIKITGKKIGEKKWEVILLEGLPNIPTYVYRIELKTLKAINNEEINALTAQAKAFSSDYAPMDVYEIKGYKPTEDDDSALNAFSFHFWTKGFPEVIPFRPDATRRAHGSGVTIFYYEKGLRTGWYNILPGERVREDAREQAMPFPMMGVMIKGTAKGIVDGAPITVSEGNTVFIPANVHHKWWNESDESVELILIMFGKGA</sequence>